<evidence type="ECO:0000313" key="4">
    <source>
        <dbReference type="Proteomes" id="UP001303222"/>
    </source>
</evidence>
<dbReference type="Pfam" id="PF24883">
    <property type="entry name" value="NPHP3_N"/>
    <property type="match status" value="1"/>
</dbReference>
<evidence type="ECO:0000256" key="1">
    <source>
        <dbReference type="ARBA" id="ARBA00022737"/>
    </source>
</evidence>
<dbReference type="AlphaFoldDB" id="A0AAN6SEW0"/>
<comment type="caution">
    <text evidence="3">The sequence shown here is derived from an EMBL/GenBank/DDBJ whole genome shotgun (WGS) entry which is preliminary data.</text>
</comment>
<dbReference type="PANTHER" id="PTHR10039">
    <property type="entry name" value="AMELOGENIN"/>
    <property type="match status" value="1"/>
</dbReference>
<organism evidence="3 4">
    <name type="scientific">Pseudoneurospora amorphoporcata</name>
    <dbReference type="NCBI Taxonomy" id="241081"/>
    <lineage>
        <taxon>Eukaryota</taxon>
        <taxon>Fungi</taxon>
        <taxon>Dikarya</taxon>
        <taxon>Ascomycota</taxon>
        <taxon>Pezizomycotina</taxon>
        <taxon>Sordariomycetes</taxon>
        <taxon>Sordariomycetidae</taxon>
        <taxon>Sordariales</taxon>
        <taxon>Sordariaceae</taxon>
        <taxon>Pseudoneurospora</taxon>
    </lineage>
</organism>
<feature type="domain" description="Nephrocystin 3-like N-terminal" evidence="2">
    <location>
        <begin position="25"/>
        <end position="143"/>
    </location>
</feature>
<sequence length="566" mass="64076">MKFIFGDGRMNAHLRKWSGSKPLYTAAYFSWYAGDELQKSQEGLLRSLIYQIIRQVPQVALRLLPNRSAMLKLFGVRAACDFPPWSYKELRDCMASIKTLTNDFNLAILIDGLDEFDGEHAQLIDLIKDLHRQPRIKVCVSSRPWNAFCDAFSGCPQLRMELLTEKDMEAFVHGKFEANIAFAELRQDQTTIADGLVTDIVRKSEGVFLWVSLVTNSVLDGIANGDTLTDSYRLLDELPSDLSDLYDNLWSRVESEHKGERAQLLCVMDTYSRSKPEAGSLSRLQQSSFWYSRGLPQTLLWFSVFGATSPFSAKTFARRLHSRMKGLVEIKLSGCIAYLHRTVHDWIMGRWEEIQLEGPADFDAHMALVTGLASTVHLANYGSGCCGDPSMWILLAFHHVSRVLEQYRNRSFAELDRLAHDIRDAVSKHASAISGHRRYESCWTSFGRQSCETFGFDTFAAVVGGFGLQYVRAKITAEPVYYTVEGNYKDLIWSIMFGQSRSLNLLSCLFSSLVVSNPTFDAYSDNRLTLAELWMRCALKGTRDRAALVSRLATLYDRVLESSGFN</sequence>
<reference evidence="3" key="1">
    <citation type="journal article" date="2023" name="Mol. Phylogenet. Evol.">
        <title>Genome-scale phylogeny and comparative genomics of the fungal order Sordariales.</title>
        <authorList>
            <person name="Hensen N."/>
            <person name="Bonometti L."/>
            <person name="Westerberg I."/>
            <person name="Brannstrom I.O."/>
            <person name="Guillou S."/>
            <person name="Cros-Aarteil S."/>
            <person name="Calhoun S."/>
            <person name="Haridas S."/>
            <person name="Kuo A."/>
            <person name="Mondo S."/>
            <person name="Pangilinan J."/>
            <person name="Riley R."/>
            <person name="LaButti K."/>
            <person name="Andreopoulos B."/>
            <person name="Lipzen A."/>
            <person name="Chen C."/>
            <person name="Yan M."/>
            <person name="Daum C."/>
            <person name="Ng V."/>
            <person name="Clum A."/>
            <person name="Steindorff A."/>
            <person name="Ohm R.A."/>
            <person name="Martin F."/>
            <person name="Silar P."/>
            <person name="Natvig D.O."/>
            <person name="Lalanne C."/>
            <person name="Gautier V."/>
            <person name="Ament-Velasquez S.L."/>
            <person name="Kruys A."/>
            <person name="Hutchinson M.I."/>
            <person name="Powell A.J."/>
            <person name="Barry K."/>
            <person name="Miller A.N."/>
            <person name="Grigoriev I.V."/>
            <person name="Debuchy R."/>
            <person name="Gladieux P."/>
            <person name="Hiltunen Thoren M."/>
            <person name="Johannesson H."/>
        </authorList>
    </citation>
    <scope>NUCLEOTIDE SEQUENCE</scope>
    <source>
        <strain evidence="3">CBS 626.80</strain>
    </source>
</reference>
<keyword evidence="1" id="KW-0677">Repeat</keyword>
<name>A0AAN6SEW0_9PEZI</name>
<accession>A0AAN6SEW0</accession>
<dbReference type="PANTHER" id="PTHR10039:SF5">
    <property type="entry name" value="NACHT DOMAIN-CONTAINING PROTEIN"/>
    <property type="match status" value="1"/>
</dbReference>
<proteinExistence type="predicted"/>
<keyword evidence="4" id="KW-1185">Reference proteome</keyword>
<dbReference type="InterPro" id="IPR056884">
    <property type="entry name" value="NPHP3-like_N"/>
</dbReference>
<dbReference type="Proteomes" id="UP001303222">
    <property type="component" value="Unassembled WGS sequence"/>
</dbReference>
<protein>
    <recommendedName>
        <fullName evidence="2">Nephrocystin 3-like N-terminal domain-containing protein</fullName>
    </recommendedName>
</protein>
<dbReference type="EMBL" id="MU859177">
    <property type="protein sequence ID" value="KAK3950451.1"/>
    <property type="molecule type" value="Genomic_DNA"/>
</dbReference>
<gene>
    <name evidence="3" type="ORF">QBC32DRAFT_14628</name>
</gene>
<evidence type="ECO:0000313" key="3">
    <source>
        <dbReference type="EMBL" id="KAK3950451.1"/>
    </source>
</evidence>
<evidence type="ECO:0000259" key="2">
    <source>
        <dbReference type="Pfam" id="PF24883"/>
    </source>
</evidence>
<reference evidence="3" key="2">
    <citation type="submission" date="2023-06" db="EMBL/GenBank/DDBJ databases">
        <authorList>
            <consortium name="Lawrence Berkeley National Laboratory"/>
            <person name="Mondo S.J."/>
            <person name="Hensen N."/>
            <person name="Bonometti L."/>
            <person name="Westerberg I."/>
            <person name="Brannstrom I.O."/>
            <person name="Guillou S."/>
            <person name="Cros-Aarteil S."/>
            <person name="Calhoun S."/>
            <person name="Haridas S."/>
            <person name="Kuo A."/>
            <person name="Pangilinan J."/>
            <person name="Riley R."/>
            <person name="Labutti K."/>
            <person name="Andreopoulos B."/>
            <person name="Lipzen A."/>
            <person name="Chen C."/>
            <person name="Yanf M."/>
            <person name="Daum C."/>
            <person name="Ng V."/>
            <person name="Clum A."/>
            <person name="Steindorff A."/>
            <person name="Ohm R."/>
            <person name="Martin F."/>
            <person name="Silar P."/>
            <person name="Natvig D."/>
            <person name="Lalanne C."/>
            <person name="Gautier V."/>
            <person name="Ament-Velasquez S.L."/>
            <person name="Kruys A."/>
            <person name="Hutchinson M.I."/>
            <person name="Powell A.J."/>
            <person name="Barry K."/>
            <person name="Miller A.N."/>
            <person name="Grigoriev I.V."/>
            <person name="Debuchy R."/>
            <person name="Gladieux P."/>
            <person name="Thoren M.H."/>
            <person name="Johannesson H."/>
        </authorList>
    </citation>
    <scope>NUCLEOTIDE SEQUENCE</scope>
    <source>
        <strain evidence="3">CBS 626.80</strain>
    </source>
</reference>